<dbReference type="RefSeq" id="WP_154655315.1">
    <property type="nucleotide sequence ID" value="NZ_CP040635.1"/>
</dbReference>
<feature type="compositionally biased region" description="Acidic residues" evidence="1">
    <location>
        <begin position="1"/>
        <end position="12"/>
    </location>
</feature>
<keyword evidence="2" id="KW-0812">Transmembrane</keyword>
<accession>A0A448NZC7</accession>
<reference evidence="3 4" key="1">
    <citation type="submission" date="2018-12" db="EMBL/GenBank/DDBJ databases">
        <authorList>
            <consortium name="Pathogen Informatics"/>
        </authorList>
    </citation>
    <scope>NUCLEOTIDE SEQUENCE [LARGE SCALE GENOMIC DNA]</scope>
    <source>
        <strain evidence="3 4">NCTC13652</strain>
    </source>
</reference>
<evidence type="ECO:0000313" key="4">
    <source>
        <dbReference type="Proteomes" id="UP000277858"/>
    </source>
</evidence>
<feature type="compositionally biased region" description="Basic and acidic residues" evidence="1">
    <location>
        <begin position="13"/>
        <end position="22"/>
    </location>
</feature>
<dbReference type="AlphaFoldDB" id="A0A448NZC7"/>
<proteinExistence type="predicted"/>
<evidence type="ECO:0000313" key="3">
    <source>
        <dbReference type="EMBL" id="VEI03288.1"/>
    </source>
</evidence>
<evidence type="ECO:0000256" key="1">
    <source>
        <dbReference type="SAM" id="MobiDB-lite"/>
    </source>
</evidence>
<dbReference type="EMBL" id="LR134473">
    <property type="protein sequence ID" value="VEI03288.1"/>
    <property type="molecule type" value="Genomic_DNA"/>
</dbReference>
<name>A0A448NZC7_9ACTN</name>
<gene>
    <name evidence="3" type="ORF">NCTC13652_01488</name>
</gene>
<dbReference type="Proteomes" id="UP000277858">
    <property type="component" value="Chromosome"/>
</dbReference>
<keyword evidence="4" id="KW-1185">Reference proteome</keyword>
<feature type="region of interest" description="Disordered" evidence="1">
    <location>
        <begin position="1"/>
        <end position="22"/>
    </location>
</feature>
<dbReference type="GeneID" id="82886082"/>
<keyword evidence="2" id="KW-1133">Transmembrane helix</keyword>
<protein>
    <submittedName>
        <fullName evidence="3">Uncharacterized protein</fullName>
    </submittedName>
</protein>
<keyword evidence="2" id="KW-0472">Membrane</keyword>
<organism evidence="3 4">
    <name type="scientific">Acidipropionibacterium jensenii</name>
    <dbReference type="NCBI Taxonomy" id="1749"/>
    <lineage>
        <taxon>Bacteria</taxon>
        <taxon>Bacillati</taxon>
        <taxon>Actinomycetota</taxon>
        <taxon>Actinomycetes</taxon>
        <taxon>Propionibacteriales</taxon>
        <taxon>Propionibacteriaceae</taxon>
        <taxon>Acidipropionibacterium</taxon>
    </lineage>
</organism>
<sequence>MTNAPDESEGQPDDGRPEEEPLPPLHEKLIWALVWGMGIIGAIILVVWTWMLLFLN</sequence>
<evidence type="ECO:0000256" key="2">
    <source>
        <dbReference type="SAM" id="Phobius"/>
    </source>
</evidence>
<feature type="transmembrane region" description="Helical" evidence="2">
    <location>
        <begin position="29"/>
        <end position="55"/>
    </location>
</feature>